<reference evidence="13" key="1">
    <citation type="submission" date="2019-10" db="EMBL/GenBank/DDBJ databases">
        <title>Metagenomic sequencing of thiosulfate-disproportionating enrichment culture.</title>
        <authorList>
            <person name="Umezawa K."/>
            <person name="Kojima H."/>
            <person name="Fukui M."/>
        </authorList>
    </citation>
    <scope>NUCLEOTIDE SEQUENCE</scope>
    <source>
        <strain evidence="13">45J</strain>
    </source>
</reference>
<feature type="domain" description="Uracil-DNA glycosylase-like" evidence="12">
    <location>
        <begin position="88"/>
        <end position="239"/>
    </location>
</feature>
<dbReference type="Gene3D" id="3.40.470.10">
    <property type="entry name" value="Uracil-DNA glycosylase-like domain"/>
    <property type="match status" value="1"/>
</dbReference>
<organism evidence="13">
    <name type="scientific">hot springs metagenome</name>
    <dbReference type="NCBI Taxonomy" id="433727"/>
    <lineage>
        <taxon>unclassified sequences</taxon>
        <taxon>metagenomes</taxon>
        <taxon>ecological metagenomes</taxon>
    </lineage>
</organism>
<evidence type="ECO:0000256" key="10">
    <source>
        <dbReference type="ARBA" id="ARBA00023014"/>
    </source>
</evidence>
<gene>
    <name evidence="13" type="ORF">A45J_1708</name>
</gene>
<comment type="caution">
    <text evidence="13">The sequence shown here is derived from an EMBL/GenBank/DDBJ whole genome shotgun (WGS) entry which is preliminary data.</text>
</comment>
<dbReference type="InterPro" id="IPR051536">
    <property type="entry name" value="UDG_Type-4/5"/>
</dbReference>
<dbReference type="PANTHER" id="PTHR33693">
    <property type="entry name" value="TYPE-5 URACIL-DNA GLYCOSYLASE"/>
    <property type="match status" value="1"/>
</dbReference>
<protein>
    <recommendedName>
        <fullName evidence="4">Type-4 uracil-DNA glycosylase</fullName>
        <ecNumber evidence="3">3.2.2.27</ecNumber>
    </recommendedName>
</protein>
<keyword evidence="7" id="KW-0227">DNA damage</keyword>
<dbReference type="SMART" id="SM00986">
    <property type="entry name" value="UDG"/>
    <property type="match status" value="1"/>
</dbReference>
<dbReference type="GO" id="GO:0004844">
    <property type="term" value="F:uracil DNA N-glycosylase activity"/>
    <property type="evidence" value="ECO:0007669"/>
    <property type="project" value="UniProtKB-EC"/>
</dbReference>
<dbReference type="SMART" id="SM00987">
    <property type="entry name" value="UreE_C"/>
    <property type="match status" value="1"/>
</dbReference>
<accession>A0A5J4L500</accession>
<dbReference type="GO" id="GO:0046872">
    <property type="term" value="F:metal ion binding"/>
    <property type="evidence" value="ECO:0007669"/>
    <property type="project" value="UniProtKB-KW"/>
</dbReference>
<evidence type="ECO:0000256" key="4">
    <source>
        <dbReference type="ARBA" id="ARBA00019403"/>
    </source>
</evidence>
<evidence type="ECO:0000256" key="11">
    <source>
        <dbReference type="ARBA" id="ARBA00023204"/>
    </source>
</evidence>
<evidence type="ECO:0000256" key="7">
    <source>
        <dbReference type="ARBA" id="ARBA00022763"/>
    </source>
</evidence>
<keyword evidence="6" id="KW-0479">Metal-binding</keyword>
<dbReference type="InterPro" id="IPR036895">
    <property type="entry name" value="Uracil-DNA_glycosylase-like_sf"/>
</dbReference>
<evidence type="ECO:0000256" key="6">
    <source>
        <dbReference type="ARBA" id="ARBA00022723"/>
    </source>
</evidence>
<keyword evidence="9" id="KW-0408">Iron</keyword>
<dbReference type="InterPro" id="IPR005122">
    <property type="entry name" value="Uracil-DNA_glycosylase-like"/>
</dbReference>
<evidence type="ECO:0000256" key="3">
    <source>
        <dbReference type="ARBA" id="ARBA00012030"/>
    </source>
</evidence>
<evidence type="ECO:0000259" key="12">
    <source>
        <dbReference type="SMART" id="SM00986"/>
    </source>
</evidence>
<evidence type="ECO:0000256" key="1">
    <source>
        <dbReference type="ARBA" id="ARBA00001400"/>
    </source>
</evidence>
<dbReference type="EMBL" id="BLAB01000001">
    <property type="protein sequence ID" value="GER93950.1"/>
    <property type="molecule type" value="Genomic_DNA"/>
</dbReference>
<keyword evidence="8" id="KW-0378">Hydrolase</keyword>
<evidence type="ECO:0000256" key="8">
    <source>
        <dbReference type="ARBA" id="ARBA00022801"/>
    </source>
</evidence>
<keyword evidence="5" id="KW-0004">4Fe-4S</keyword>
<proteinExistence type="inferred from homology"/>
<dbReference type="AlphaFoldDB" id="A0A5J4L500"/>
<keyword evidence="11" id="KW-0234">DNA repair</keyword>
<dbReference type="CDD" id="cd10030">
    <property type="entry name" value="UDG-F4_TTUDGA_SPO1dp_like"/>
    <property type="match status" value="1"/>
</dbReference>
<dbReference type="InterPro" id="IPR005273">
    <property type="entry name" value="Ura-DNA_glyco_family4"/>
</dbReference>
<comment type="similarity">
    <text evidence="2">Belongs to the uracil-DNA glycosylase (UDG) superfamily. Type 4 (UDGa) family.</text>
</comment>
<dbReference type="EC" id="3.2.2.27" evidence="3"/>
<evidence type="ECO:0000313" key="13">
    <source>
        <dbReference type="EMBL" id="GER93950.1"/>
    </source>
</evidence>
<dbReference type="GO" id="GO:0051539">
    <property type="term" value="F:4 iron, 4 sulfur cluster binding"/>
    <property type="evidence" value="ECO:0007669"/>
    <property type="project" value="UniProtKB-KW"/>
</dbReference>
<evidence type="ECO:0000256" key="9">
    <source>
        <dbReference type="ARBA" id="ARBA00023004"/>
    </source>
</evidence>
<evidence type="ECO:0000256" key="5">
    <source>
        <dbReference type="ARBA" id="ARBA00022485"/>
    </source>
</evidence>
<dbReference type="NCBIfam" id="TIGR00758">
    <property type="entry name" value="UDG_fam4"/>
    <property type="match status" value="1"/>
</dbReference>
<dbReference type="Pfam" id="PF03167">
    <property type="entry name" value="UDG"/>
    <property type="match status" value="1"/>
</dbReference>
<dbReference type="GO" id="GO:0006281">
    <property type="term" value="P:DNA repair"/>
    <property type="evidence" value="ECO:0007669"/>
    <property type="project" value="UniProtKB-KW"/>
</dbReference>
<comment type="catalytic activity">
    <reaction evidence="1">
        <text>Hydrolyzes single-stranded DNA or mismatched double-stranded DNA and polynucleotides, releasing free uracil.</text>
        <dbReference type="EC" id="3.2.2.27"/>
    </reaction>
</comment>
<dbReference type="PANTHER" id="PTHR33693:SF1">
    <property type="entry name" value="TYPE-4 URACIL-DNA GLYCOSYLASE"/>
    <property type="match status" value="1"/>
</dbReference>
<dbReference type="SUPFAM" id="SSF52141">
    <property type="entry name" value="Uracil-DNA glycosylase-like"/>
    <property type="match status" value="1"/>
</dbReference>
<name>A0A5J4L500_9ZZZZ</name>
<evidence type="ECO:0000256" key="2">
    <source>
        <dbReference type="ARBA" id="ARBA00006521"/>
    </source>
</evidence>
<keyword evidence="10" id="KW-0411">Iron-sulfur</keyword>
<sequence>MNRIDSLRKILEFYKELDFERLPLNYSSQQSVVNNQGIKRIEPFKQKTTVSGSISSNSHKEALLNTLRDEIGDCQRCKLSKGRTHIVFGEGNVNARIMFIGEAPGREEDLQARPFVGDAGQLLTKLINKMGFERDEVYIANIVKCRPPMNRDPQMDEISTCLPFLERQIEIISPDVIMSLGKISTYTLLEIKGPISKFSITKVRGRFYEYKGIPVMPTFHPAYLLRNPKDKWLTWEDAQAVLKRIGH</sequence>